<feature type="domain" description="HTH araC/xylS-type" evidence="4">
    <location>
        <begin position="158"/>
        <end position="257"/>
    </location>
</feature>
<name>A0A1N6G3D1_9FLAO</name>
<keyword evidence="6" id="KW-1185">Reference proteome</keyword>
<dbReference type="SUPFAM" id="SSF46689">
    <property type="entry name" value="Homeodomain-like"/>
    <property type="match status" value="1"/>
</dbReference>
<reference evidence="6" key="1">
    <citation type="submission" date="2016-11" db="EMBL/GenBank/DDBJ databases">
        <authorList>
            <person name="Varghese N."/>
            <person name="Submissions S."/>
        </authorList>
    </citation>
    <scope>NUCLEOTIDE SEQUENCE [LARGE SCALE GENOMIC DNA]</scope>
    <source>
        <strain evidence="6">DSM 27623</strain>
    </source>
</reference>
<evidence type="ECO:0000256" key="2">
    <source>
        <dbReference type="ARBA" id="ARBA00023125"/>
    </source>
</evidence>
<keyword evidence="2" id="KW-0238">DNA-binding</keyword>
<dbReference type="Pfam" id="PF12833">
    <property type="entry name" value="HTH_18"/>
    <property type="match status" value="1"/>
</dbReference>
<dbReference type="AlphaFoldDB" id="A0A1N6G3D1"/>
<dbReference type="PROSITE" id="PS01124">
    <property type="entry name" value="HTH_ARAC_FAMILY_2"/>
    <property type="match status" value="1"/>
</dbReference>
<gene>
    <name evidence="5" type="ORF">SAMN05444409_1626</name>
</gene>
<dbReference type="OrthoDB" id="323290at2"/>
<dbReference type="SMART" id="SM00342">
    <property type="entry name" value="HTH_ARAC"/>
    <property type="match status" value="1"/>
</dbReference>
<evidence type="ECO:0000256" key="3">
    <source>
        <dbReference type="ARBA" id="ARBA00023163"/>
    </source>
</evidence>
<evidence type="ECO:0000259" key="4">
    <source>
        <dbReference type="PROSITE" id="PS01124"/>
    </source>
</evidence>
<dbReference type="STRING" id="1416779.SAMN05444409_1626"/>
<dbReference type="RefSeq" id="WP_074234509.1">
    <property type="nucleotide sequence ID" value="NZ_FSRK01000001.1"/>
</dbReference>
<dbReference type="Proteomes" id="UP000185207">
    <property type="component" value="Unassembled WGS sequence"/>
</dbReference>
<organism evidence="5 6">
    <name type="scientific">Epilithonimonas zeae</name>
    <dbReference type="NCBI Taxonomy" id="1416779"/>
    <lineage>
        <taxon>Bacteria</taxon>
        <taxon>Pseudomonadati</taxon>
        <taxon>Bacteroidota</taxon>
        <taxon>Flavobacteriia</taxon>
        <taxon>Flavobacteriales</taxon>
        <taxon>Weeksellaceae</taxon>
        <taxon>Chryseobacterium group</taxon>
        <taxon>Epilithonimonas</taxon>
    </lineage>
</organism>
<dbReference type="PANTHER" id="PTHR43280:SF2">
    <property type="entry name" value="HTH-TYPE TRANSCRIPTIONAL REGULATOR EXSA"/>
    <property type="match status" value="1"/>
</dbReference>
<evidence type="ECO:0000313" key="6">
    <source>
        <dbReference type="Proteomes" id="UP000185207"/>
    </source>
</evidence>
<keyword evidence="1" id="KW-0805">Transcription regulation</keyword>
<dbReference type="PANTHER" id="PTHR43280">
    <property type="entry name" value="ARAC-FAMILY TRANSCRIPTIONAL REGULATOR"/>
    <property type="match status" value="1"/>
</dbReference>
<protein>
    <submittedName>
        <fullName evidence="5">Transcriptional regulator, AraC family</fullName>
    </submittedName>
</protein>
<dbReference type="GO" id="GO:0043565">
    <property type="term" value="F:sequence-specific DNA binding"/>
    <property type="evidence" value="ECO:0007669"/>
    <property type="project" value="InterPro"/>
</dbReference>
<dbReference type="Pfam" id="PF20240">
    <property type="entry name" value="DUF6597"/>
    <property type="match status" value="1"/>
</dbReference>
<dbReference type="InterPro" id="IPR018060">
    <property type="entry name" value="HTH_AraC"/>
</dbReference>
<dbReference type="InterPro" id="IPR046532">
    <property type="entry name" value="DUF6597"/>
</dbReference>
<evidence type="ECO:0000256" key="1">
    <source>
        <dbReference type="ARBA" id="ARBA00023015"/>
    </source>
</evidence>
<evidence type="ECO:0000313" key="5">
    <source>
        <dbReference type="EMBL" id="SIO01997.1"/>
    </source>
</evidence>
<keyword evidence="3" id="KW-0804">Transcription</keyword>
<dbReference type="EMBL" id="FSRK01000001">
    <property type="protein sequence ID" value="SIO01997.1"/>
    <property type="molecule type" value="Genomic_DNA"/>
</dbReference>
<accession>A0A1N6G3D1</accession>
<proteinExistence type="predicted"/>
<sequence>MQIAPTKELLPYIKHYLFLESEGTASKKLRLFSDGNTGMVLTFRGNLISSTHSTSTLNYPNSFLYGQISMFRDLYLAEKTSIIIIVFQPYGFNHLLGISANEIREGIIATEDIFGSKDSLLYEKLSEPSYLETKIQILNAFFIKQAAKKNLSNQNLIHPTLNYIMKNKGAVTVNHLVKYTGYSERHIERIFNECIGLNPKKFGNIVKLHFFLNLLKYKSRQSNITDLCYEAGYADQSHLIKEFKKYTGITPTQYLNNTNRLAINFLEIKSNEIPMSDLYNL</sequence>
<dbReference type="GO" id="GO:0003700">
    <property type="term" value="F:DNA-binding transcription factor activity"/>
    <property type="evidence" value="ECO:0007669"/>
    <property type="project" value="InterPro"/>
</dbReference>
<dbReference type="Gene3D" id="1.10.10.60">
    <property type="entry name" value="Homeodomain-like"/>
    <property type="match status" value="1"/>
</dbReference>
<dbReference type="InterPro" id="IPR009057">
    <property type="entry name" value="Homeodomain-like_sf"/>
</dbReference>